<dbReference type="Pfam" id="PF00294">
    <property type="entry name" value="PfkB"/>
    <property type="match status" value="1"/>
</dbReference>
<keyword evidence="6 9" id="KW-0460">Magnesium</keyword>
<comment type="cofactor">
    <cofactor evidence="9">
        <name>Mg(2+)</name>
        <dbReference type="ChEBI" id="CHEBI:18420"/>
    </cofactor>
    <text evidence="9">Requires a divalent cation, most likely magnesium in vivo, as an electrophilic catalyst to aid phosphoryl group transfer. It is the chelate of the metal and the nucleotide that is the actual substrate.</text>
</comment>
<evidence type="ECO:0000256" key="2">
    <source>
        <dbReference type="ARBA" id="ARBA00022723"/>
    </source>
</evidence>
<comment type="activity regulation">
    <text evidence="9">Activated by a monovalent cation that binds near, but not in, the active site. The most likely occupant of the site in vivo is potassium. Ion binding induces a conformational change that may alter substrate affinity.</text>
</comment>
<dbReference type="PRINTS" id="PR00990">
    <property type="entry name" value="RIBOKINASE"/>
</dbReference>
<dbReference type="EMBL" id="JAMOIM010000005">
    <property type="protein sequence ID" value="MCW6508267.1"/>
    <property type="molecule type" value="Genomic_DNA"/>
</dbReference>
<evidence type="ECO:0000256" key="9">
    <source>
        <dbReference type="HAMAP-Rule" id="MF_01987"/>
    </source>
</evidence>
<comment type="caution">
    <text evidence="9">Lacks conserved residue(s) required for the propagation of feature annotation.</text>
</comment>
<feature type="domain" description="Carbohydrate kinase PfkB" evidence="10">
    <location>
        <begin position="8"/>
        <end position="291"/>
    </location>
</feature>
<organism evidence="11 12">
    <name type="scientific">Lichenifustis flavocetrariae</name>
    <dbReference type="NCBI Taxonomy" id="2949735"/>
    <lineage>
        <taxon>Bacteria</taxon>
        <taxon>Pseudomonadati</taxon>
        <taxon>Pseudomonadota</taxon>
        <taxon>Alphaproteobacteria</taxon>
        <taxon>Hyphomicrobiales</taxon>
        <taxon>Lichenihabitantaceae</taxon>
        <taxon>Lichenifustis</taxon>
    </lineage>
</organism>
<feature type="binding site" evidence="9">
    <location>
        <begin position="248"/>
        <end position="249"/>
    </location>
    <ligand>
        <name>ATP</name>
        <dbReference type="ChEBI" id="CHEBI:30616"/>
    </ligand>
</feature>
<comment type="caution">
    <text evidence="11">The sequence shown here is derived from an EMBL/GenBank/DDBJ whole genome shotgun (WGS) entry which is preliminary data.</text>
</comment>
<dbReference type="RefSeq" id="WP_282584635.1">
    <property type="nucleotide sequence ID" value="NZ_JAMOIM010000005.1"/>
</dbReference>
<keyword evidence="5 9" id="KW-0067">ATP-binding</keyword>
<dbReference type="GO" id="GO:0046872">
    <property type="term" value="F:metal ion binding"/>
    <property type="evidence" value="ECO:0007669"/>
    <property type="project" value="UniProtKB-KW"/>
</dbReference>
<keyword evidence="4 9" id="KW-0418">Kinase</keyword>
<dbReference type="PANTHER" id="PTHR10584:SF166">
    <property type="entry name" value="RIBOKINASE"/>
    <property type="match status" value="1"/>
</dbReference>
<dbReference type="GO" id="GO:0004747">
    <property type="term" value="F:ribokinase activity"/>
    <property type="evidence" value="ECO:0007669"/>
    <property type="project" value="UniProtKB-UniRule"/>
</dbReference>
<accession>A0AA42CMD1</accession>
<feature type="binding site" evidence="9">
    <location>
        <begin position="44"/>
        <end position="48"/>
    </location>
    <ligand>
        <name>substrate</name>
    </ligand>
</feature>
<evidence type="ECO:0000256" key="8">
    <source>
        <dbReference type="ARBA" id="ARBA00023277"/>
    </source>
</evidence>
<evidence type="ECO:0000259" key="10">
    <source>
        <dbReference type="Pfam" id="PF00294"/>
    </source>
</evidence>
<keyword evidence="2 9" id="KW-0479">Metal-binding</keyword>
<dbReference type="EC" id="2.7.1.15" evidence="9"/>
<feature type="binding site" evidence="9">
    <location>
        <position position="288"/>
    </location>
    <ligand>
        <name>K(+)</name>
        <dbReference type="ChEBI" id="CHEBI:29103"/>
    </ligand>
</feature>
<feature type="binding site" evidence="9">
    <location>
        <position position="243"/>
    </location>
    <ligand>
        <name>K(+)</name>
        <dbReference type="ChEBI" id="CHEBI:29103"/>
    </ligand>
</feature>
<dbReference type="Gene3D" id="3.40.1190.20">
    <property type="match status" value="1"/>
</dbReference>
<reference evidence="11" key="1">
    <citation type="submission" date="2022-05" db="EMBL/GenBank/DDBJ databases">
        <authorList>
            <person name="Pankratov T."/>
        </authorList>
    </citation>
    <scope>NUCLEOTIDE SEQUENCE</scope>
    <source>
        <strain evidence="11">BP6-180914</strain>
    </source>
</reference>
<dbReference type="HAMAP" id="MF_01987">
    <property type="entry name" value="Ribokinase"/>
    <property type="match status" value="1"/>
</dbReference>
<evidence type="ECO:0000313" key="12">
    <source>
        <dbReference type="Proteomes" id="UP001165667"/>
    </source>
</evidence>
<dbReference type="CDD" id="cd01174">
    <property type="entry name" value="ribokinase"/>
    <property type="match status" value="1"/>
</dbReference>
<dbReference type="PANTHER" id="PTHR10584">
    <property type="entry name" value="SUGAR KINASE"/>
    <property type="match status" value="1"/>
</dbReference>
<dbReference type="Proteomes" id="UP001165667">
    <property type="component" value="Unassembled WGS sequence"/>
</dbReference>
<evidence type="ECO:0000256" key="3">
    <source>
        <dbReference type="ARBA" id="ARBA00022741"/>
    </source>
</evidence>
<keyword evidence="7 9" id="KW-0630">Potassium</keyword>
<evidence type="ECO:0000313" key="11">
    <source>
        <dbReference type="EMBL" id="MCW6508267.1"/>
    </source>
</evidence>
<gene>
    <name evidence="9" type="primary">rbsK</name>
    <name evidence="11" type="ORF">M8523_09560</name>
</gene>
<comment type="function">
    <text evidence="9">Catalyzes the phosphorylation of ribose at O-5 in a reaction requiring ATP and magnesium. The resulting D-ribose-5-phosphate can then be used either for sythesis of nucleotides, histidine, and tryptophan, or as a component of the pentose phosphate pathway.</text>
</comment>
<comment type="pathway">
    <text evidence="9">Carbohydrate metabolism; D-ribose degradation; D-ribose 5-phosphate from beta-D-ribopyranose: step 2/2.</text>
</comment>
<dbReference type="InterPro" id="IPR011877">
    <property type="entry name" value="Ribokinase"/>
</dbReference>
<evidence type="ECO:0000256" key="1">
    <source>
        <dbReference type="ARBA" id="ARBA00022679"/>
    </source>
</evidence>
<keyword evidence="8 9" id="KW-0119">Carbohydrate metabolism</keyword>
<feature type="binding site" evidence="9">
    <location>
        <position position="186"/>
    </location>
    <ligand>
        <name>ATP</name>
        <dbReference type="ChEBI" id="CHEBI:30616"/>
    </ligand>
</feature>
<dbReference type="AlphaFoldDB" id="A0AA42CMD1"/>
<keyword evidence="3 9" id="KW-0547">Nucleotide-binding</keyword>
<dbReference type="InterPro" id="IPR011611">
    <property type="entry name" value="PfkB_dom"/>
</dbReference>
<feature type="binding site" evidence="9">
    <location>
        <position position="282"/>
    </location>
    <ligand>
        <name>K(+)</name>
        <dbReference type="ChEBI" id="CHEBI:29103"/>
    </ligand>
</feature>
<feature type="binding site" evidence="9">
    <location>
        <position position="279"/>
    </location>
    <ligand>
        <name>K(+)</name>
        <dbReference type="ChEBI" id="CHEBI:29103"/>
    </ligand>
</feature>
<sequence length="308" mass="31798">MSLDRPARVHVVGNLCFDTTLVVPHFPRPGETSVAFESRVGLGGKGLNQAVASARAGADVLFYAAVGVDDVEKVLIVLSRDPRVMPMLTGLAFPTDSSTILVQQDGENAIVSAIACAQAFDPLQDGFADHLQAGDIVLLQGNLTAATTRACLAAAKARSAMTVLNPSPLFPVEDIGWDCVDLLVLNRSELATLSSRTDVEDGAKAMLKRRVGNLVVTLGGQGARAWWSGGAIAVEAPCVEVCDTSGAGDVFCGVLVAALLRGLDLPEALPQAVAAASRSVTRSGALASCPTEAELAVLARSPIGKQAS</sequence>
<feature type="binding site" evidence="9">
    <location>
        <position position="284"/>
    </location>
    <ligand>
        <name>K(+)</name>
        <dbReference type="ChEBI" id="CHEBI:29103"/>
    </ligand>
</feature>
<dbReference type="SUPFAM" id="SSF53613">
    <property type="entry name" value="Ribokinase-like"/>
    <property type="match status" value="1"/>
</dbReference>
<comment type="subunit">
    <text evidence="9">Homodimer.</text>
</comment>
<comment type="catalytic activity">
    <reaction evidence="9">
        <text>D-ribose + ATP = D-ribose 5-phosphate + ADP + H(+)</text>
        <dbReference type="Rhea" id="RHEA:13697"/>
        <dbReference type="ChEBI" id="CHEBI:15378"/>
        <dbReference type="ChEBI" id="CHEBI:30616"/>
        <dbReference type="ChEBI" id="CHEBI:47013"/>
        <dbReference type="ChEBI" id="CHEBI:78346"/>
        <dbReference type="ChEBI" id="CHEBI:456216"/>
        <dbReference type="EC" id="2.7.1.15"/>
    </reaction>
</comment>
<dbReference type="InterPro" id="IPR002139">
    <property type="entry name" value="Ribo/fructo_kinase"/>
</dbReference>
<keyword evidence="1 9" id="KW-0808">Transferase</keyword>
<comment type="similarity">
    <text evidence="9">Belongs to the carbohydrate kinase PfkB family. Ribokinase subfamily.</text>
</comment>
<dbReference type="GO" id="GO:0019303">
    <property type="term" value="P:D-ribose catabolic process"/>
    <property type="evidence" value="ECO:0007669"/>
    <property type="project" value="UniProtKB-UniRule"/>
</dbReference>
<feature type="binding site" evidence="9">
    <location>
        <position position="245"/>
    </location>
    <ligand>
        <name>K(+)</name>
        <dbReference type="ChEBI" id="CHEBI:29103"/>
    </ligand>
</feature>
<keyword evidence="12" id="KW-1185">Reference proteome</keyword>
<feature type="binding site" evidence="9">
    <location>
        <position position="249"/>
    </location>
    <ligand>
        <name>substrate</name>
    </ligand>
</feature>
<evidence type="ECO:0000256" key="7">
    <source>
        <dbReference type="ARBA" id="ARBA00022958"/>
    </source>
</evidence>
<proteinExistence type="inferred from homology"/>
<dbReference type="GO" id="GO:0005737">
    <property type="term" value="C:cytoplasm"/>
    <property type="evidence" value="ECO:0007669"/>
    <property type="project" value="UniProtKB-SubCell"/>
</dbReference>
<dbReference type="InterPro" id="IPR029056">
    <property type="entry name" value="Ribokinase-like"/>
</dbReference>
<name>A0AA42CMD1_9HYPH</name>
<keyword evidence="9" id="KW-0963">Cytoplasm</keyword>
<comment type="subcellular location">
    <subcellularLocation>
        <location evidence="9">Cytoplasm</location>
    </subcellularLocation>
</comment>
<dbReference type="GO" id="GO:0005524">
    <property type="term" value="F:ATP binding"/>
    <property type="evidence" value="ECO:0007669"/>
    <property type="project" value="UniProtKB-UniRule"/>
</dbReference>
<feature type="binding site" evidence="9">
    <location>
        <begin position="16"/>
        <end position="18"/>
    </location>
    <ligand>
        <name>substrate</name>
    </ligand>
</feature>
<evidence type="ECO:0000256" key="5">
    <source>
        <dbReference type="ARBA" id="ARBA00022840"/>
    </source>
</evidence>
<feature type="binding site" evidence="9">
    <location>
        <begin position="217"/>
        <end position="222"/>
    </location>
    <ligand>
        <name>ATP</name>
        <dbReference type="ChEBI" id="CHEBI:30616"/>
    </ligand>
</feature>
<evidence type="ECO:0000256" key="6">
    <source>
        <dbReference type="ARBA" id="ARBA00022842"/>
    </source>
</evidence>
<evidence type="ECO:0000256" key="4">
    <source>
        <dbReference type="ARBA" id="ARBA00022777"/>
    </source>
</evidence>
<protein>
    <recommendedName>
        <fullName evidence="9">Ribokinase</fullName>
        <shortName evidence="9">RK</shortName>
        <ecNumber evidence="9">2.7.1.15</ecNumber>
    </recommendedName>
</protein>
<feature type="active site" description="Proton acceptor" evidence="9">
    <location>
        <position position="249"/>
    </location>
</feature>